<gene>
    <name evidence="2" type="ORF">ERS852480_04229</name>
</gene>
<sequence length="238" mass="25823">MLEIGFRLQSAAGHQRVSDADGGGTSEGYSDVEIIIFLQKGTVNDVEKVALVLCPVFIGKLGGHLFQLVGKAVLCGNIIGFFQRLRHRGFMFRAVLPEIKLTGVFTPAGIGNIKHIAQFRSVAAVIQESNSLGTTPHITAHRIIPEVIFRAGGSIRPLGENHHLLRERILIKPGCGGKKGRPPLVAAGQPGGYLFGHLCIALQFTRHPRPPCHRSPGTAPVPQSPHLSWPRVFPVRNR</sequence>
<feature type="region of interest" description="Disordered" evidence="1">
    <location>
        <begin position="210"/>
        <end position="238"/>
    </location>
</feature>
<dbReference type="AlphaFoldDB" id="A0A174RMJ1"/>
<evidence type="ECO:0000313" key="3">
    <source>
        <dbReference type="Proteomes" id="UP000095512"/>
    </source>
</evidence>
<accession>A0A174RMJ1</accession>
<dbReference type="Proteomes" id="UP000095512">
    <property type="component" value="Unassembled WGS sequence"/>
</dbReference>
<name>A0A174RMJ1_9FIRM</name>
<evidence type="ECO:0000256" key="1">
    <source>
        <dbReference type="SAM" id="MobiDB-lite"/>
    </source>
</evidence>
<dbReference type="EMBL" id="CZAB01000056">
    <property type="protein sequence ID" value="CUP84957.1"/>
    <property type="molecule type" value="Genomic_DNA"/>
</dbReference>
<evidence type="ECO:0000313" key="2">
    <source>
        <dbReference type="EMBL" id="CUP84957.1"/>
    </source>
</evidence>
<proteinExistence type="predicted"/>
<reference evidence="2 3" key="1">
    <citation type="submission" date="2015-09" db="EMBL/GenBank/DDBJ databases">
        <authorList>
            <consortium name="Pathogen Informatics"/>
        </authorList>
    </citation>
    <scope>NUCLEOTIDE SEQUENCE [LARGE SCALE GENOMIC DNA]</scope>
    <source>
        <strain evidence="2 3">2789STDY5834865</strain>
    </source>
</reference>
<organism evidence="2 3">
    <name type="scientific">Enterocloster clostridioformis</name>
    <dbReference type="NCBI Taxonomy" id="1531"/>
    <lineage>
        <taxon>Bacteria</taxon>
        <taxon>Bacillati</taxon>
        <taxon>Bacillota</taxon>
        <taxon>Clostridia</taxon>
        <taxon>Lachnospirales</taxon>
        <taxon>Lachnospiraceae</taxon>
        <taxon>Enterocloster</taxon>
    </lineage>
</organism>
<protein>
    <submittedName>
        <fullName evidence="2">Uncharacterized protein</fullName>
    </submittedName>
</protein>